<evidence type="ECO:0000313" key="8">
    <source>
        <dbReference type="EMBL" id="KAJ8773893.1"/>
    </source>
</evidence>
<keyword evidence="9" id="KW-1185">Reference proteome</keyword>
<evidence type="ECO:0000256" key="1">
    <source>
        <dbReference type="ARBA" id="ARBA00008894"/>
    </source>
</evidence>
<keyword evidence="3" id="KW-0677">Repeat</keyword>
<dbReference type="Gene3D" id="1.10.10.10">
    <property type="entry name" value="Winged helix-like DNA-binding domain superfamily/Winged helix DNA-binding domain"/>
    <property type="match status" value="1"/>
</dbReference>
<dbReference type="InterPro" id="IPR027417">
    <property type="entry name" value="P-loop_NTPase"/>
</dbReference>
<dbReference type="PANTHER" id="PTHR33463">
    <property type="entry name" value="NB-ARC DOMAIN-CONTAINING PROTEIN-RELATED"/>
    <property type="match status" value="1"/>
</dbReference>
<keyword evidence="2" id="KW-0433">Leucine-rich repeat</keyword>
<keyword evidence="5" id="KW-0611">Plant defense</keyword>
<evidence type="ECO:0000259" key="7">
    <source>
        <dbReference type="SMART" id="SM00382"/>
    </source>
</evidence>
<dbReference type="Pfam" id="PF23559">
    <property type="entry name" value="WHD_DRP"/>
    <property type="match status" value="1"/>
</dbReference>
<evidence type="ECO:0000256" key="3">
    <source>
        <dbReference type="ARBA" id="ARBA00022737"/>
    </source>
</evidence>
<evidence type="ECO:0000256" key="2">
    <source>
        <dbReference type="ARBA" id="ARBA00022614"/>
    </source>
</evidence>
<dbReference type="Gene3D" id="3.80.10.10">
    <property type="entry name" value="Ribonuclease Inhibitor"/>
    <property type="match status" value="1"/>
</dbReference>
<dbReference type="InterPro" id="IPR036388">
    <property type="entry name" value="WH-like_DNA-bd_sf"/>
</dbReference>
<dbReference type="Pfam" id="PF23598">
    <property type="entry name" value="LRR_14"/>
    <property type="match status" value="1"/>
</dbReference>
<dbReference type="SUPFAM" id="SSF52540">
    <property type="entry name" value="P-loop containing nucleoside triphosphate hydrolases"/>
    <property type="match status" value="1"/>
</dbReference>
<comment type="similarity">
    <text evidence="1">Belongs to the disease resistance NB-LRR family.</text>
</comment>
<dbReference type="EMBL" id="JAIWQS010000001">
    <property type="protein sequence ID" value="KAJ8773893.1"/>
    <property type="molecule type" value="Genomic_DNA"/>
</dbReference>
<accession>A0AAV8U3V3</accession>
<dbReference type="InterPro" id="IPR003593">
    <property type="entry name" value="AAA+_ATPase"/>
</dbReference>
<protein>
    <recommendedName>
        <fullName evidence="7">AAA+ ATPase domain-containing protein</fullName>
    </recommendedName>
</protein>
<proteinExistence type="inferred from homology"/>
<dbReference type="InterPro" id="IPR050905">
    <property type="entry name" value="Plant_NBS-LRR"/>
</dbReference>
<keyword evidence="4" id="KW-0547">Nucleotide-binding</keyword>
<dbReference type="Pfam" id="PF00931">
    <property type="entry name" value="NB-ARC"/>
    <property type="match status" value="1"/>
</dbReference>
<keyword evidence="6" id="KW-0067">ATP-binding</keyword>
<comment type="caution">
    <text evidence="8">The sequence shown here is derived from an EMBL/GenBank/DDBJ whole genome shotgun (WGS) entry which is preliminary data.</text>
</comment>
<dbReference type="FunFam" id="1.10.10.10:FF:000322">
    <property type="entry name" value="Probable disease resistance protein At1g63360"/>
    <property type="match status" value="1"/>
</dbReference>
<feature type="domain" description="AAA+ ATPase" evidence="7">
    <location>
        <begin position="108"/>
        <end position="256"/>
    </location>
</feature>
<evidence type="ECO:0000256" key="6">
    <source>
        <dbReference type="ARBA" id="ARBA00022840"/>
    </source>
</evidence>
<dbReference type="InterPro" id="IPR032675">
    <property type="entry name" value="LRR_dom_sf"/>
</dbReference>
<evidence type="ECO:0000313" key="9">
    <source>
        <dbReference type="Proteomes" id="UP001159364"/>
    </source>
</evidence>
<dbReference type="Proteomes" id="UP001159364">
    <property type="component" value="Linkage Group LG01"/>
</dbReference>
<dbReference type="InterPro" id="IPR002182">
    <property type="entry name" value="NB-ARC"/>
</dbReference>
<evidence type="ECO:0000256" key="5">
    <source>
        <dbReference type="ARBA" id="ARBA00022821"/>
    </source>
</evidence>
<dbReference type="PRINTS" id="PR00364">
    <property type="entry name" value="DISEASERSIST"/>
</dbReference>
<dbReference type="AlphaFoldDB" id="A0AAV8U3V3"/>
<dbReference type="FunFam" id="3.40.50.300:FF:001091">
    <property type="entry name" value="Probable disease resistance protein At1g61300"/>
    <property type="match status" value="1"/>
</dbReference>
<dbReference type="InterPro" id="IPR042197">
    <property type="entry name" value="Apaf_helical"/>
</dbReference>
<sequence>MTAYKVSDWFSREKSMQNDAVKIVKEVEEEVQNKCFRWFCPKHCLSFDIVGRRVSEALKEVSELINQGNFDSVVEKKATESGEEMPVDQTMGMDYNFEEVWKYVTDQTTGIIGVYGMGGVGKTTLLKKINNELVKTSKEVDFVLWVVVSKEPKLPEIQELIRLKLEIPDEIWRGKNVDAKSATMMKYLKEKIFVLLLDDLWERLDLLKLGVDLAQIRDGSKVIFTTRSEGVCGRMGAQKTIKLECLPKEVAFKLFRSNVGENAFNSHPVIPKIAEDIAKECEGLPLALITIGRAMSSRIGFSGWKRALKELRSYNFEDMTADVFPQCFLYCCIFPEDYKILKEELIQLWIGEGFLNDFDSIYDARHEGENFIEILKQSGLLEGGQLEGHVSKYGYDKFLMLHDEIFGSKDFVMMHDVIRDMALWLACDNGKKKNNILVQEEAKKFAKWKEAKRIYLNGNDFDKDQTQNPFCPNLLTLLFRKASWNRFPSEFSHSMQVLDLSECDLNTLPGEIGSLVNLHYLNLSYTRIWKLPYEVGNLINLRSLLLDFTDELRYISGDVVSRLLSLQIFSKLANPYYLRDGNFYLQGSLMEKLDCLPYLSDVCLTLCSNECVQKLLNSSKLLQCIRQLSLFPCARSIEITSSAIRKMEHLESLEISSSDLEKMEVYVDRTITRRDYFDNLHHLHVWLCPLKDVSWLVYAPSLQILSLCLCDMDAVIRGDSGSVEIEESSAIFSSLTDLILEKMPELKYIHRGVLTFPCLTKVYIFGCPKLRRLPLDSRSAVNSLKEIRGEKDWWEGLHWDDEAAKHMFDLKFAEGYPLI</sequence>
<dbReference type="FunFam" id="1.10.8.430:FF:000003">
    <property type="entry name" value="Probable disease resistance protein At5g66910"/>
    <property type="match status" value="1"/>
</dbReference>
<dbReference type="Gene3D" id="3.40.50.300">
    <property type="entry name" value="P-loop containing nucleotide triphosphate hydrolases"/>
    <property type="match status" value="1"/>
</dbReference>
<gene>
    <name evidence="8" type="ORF">K2173_009324</name>
</gene>
<dbReference type="SMART" id="SM00382">
    <property type="entry name" value="AAA"/>
    <property type="match status" value="1"/>
</dbReference>
<reference evidence="8 9" key="1">
    <citation type="submission" date="2021-09" db="EMBL/GenBank/DDBJ databases">
        <title>Genomic insights and catalytic innovation underlie evolution of tropane alkaloids biosynthesis.</title>
        <authorList>
            <person name="Wang Y.-J."/>
            <person name="Tian T."/>
            <person name="Huang J.-P."/>
            <person name="Huang S.-X."/>
        </authorList>
    </citation>
    <scope>NUCLEOTIDE SEQUENCE [LARGE SCALE GENOMIC DNA]</scope>
    <source>
        <strain evidence="8">KIB-2018</strain>
        <tissue evidence="8">Leaf</tissue>
    </source>
</reference>
<dbReference type="GO" id="GO:0005524">
    <property type="term" value="F:ATP binding"/>
    <property type="evidence" value="ECO:0007669"/>
    <property type="project" value="UniProtKB-KW"/>
</dbReference>
<dbReference type="GO" id="GO:0043531">
    <property type="term" value="F:ADP binding"/>
    <property type="evidence" value="ECO:0007669"/>
    <property type="project" value="InterPro"/>
</dbReference>
<dbReference type="InterPro" id="IPR058922">
    <property type="entry name" value="WHD_DRP"/>
</dbReference>
<dbReference type="SUPFAM" id="SSF52058">
    <property type="entry name" value="L domain-like"/>
    <property type="match status" value="1"/>
</dbReference>
<evidence type="ECO:0000256" key="4">
    <source>
        <dbReference type="ARBA" id="ARBA00022741"/>
    </source>
</evidence>
<dbReference type="InterPro" id="IPR055414">
    <property type="entry name" value="LRR_R13L4/SHOC2-like"/>
</dbReference>
<organism evidence="8 9">
    <name type="scientific">Erythroxylum novogranatense</name>
    <dbReference type="NCBI Taxonomy" id="1862640"/>
    <lineage>
        <taxon>Eukaryota</taxon>
        <taxon>Viridiplantae</taxon>
        <taxon>Streptophyta</taxon>
        <taxon>Embryophyta</taxon>
        <taxon>Tracheophyta</taxon>
        <taxon>Spermatophyta</taxon>
        <taxon>Magnoliopsida</taxon>
        <taxon>eudicotyledons</taxon>
        <taxon>Gunneridae</taxon>
        <taxon>Pentapetalae</taxon>
        <taxon>rosids</taxon>
        <taxon>fabids</taxon>
        <taxon>Malpighiales</taxon>
        <taxon>Erythroxylaceae</taxon>
        <taxon>Erythroxylum</taxon>
    </lineage>
</organism>
<dbReference type="PANTHER" id="PTHR33463:SF220">
    <property type="entry name" value="NB-ARC DOMAIN-CONTAINING PROTEIN"/>
    <property type="match status" value="1"/>
</dbReference>
<dbReference type="Gene3D" id="1.10.8.430">
    <property type="entry name" value="Helical domain of apoptotic protease-activating factors"/>
    <property type="match status" value="1"/>
</dbReference>
<dbReference type="GO" id="GO:0006952">
    <property type="term" value="P:defense response"/>
    <property type="evidence" value="ECO:0007669"/>
    <property type="project" value="UniProtKB-KW"/>
</dbReference>
<name>A0AAV8U3V3_9ROSI</name>